<evidence type="ECO:0000313" key="9">
    <source>
        <dbReference type="Proteomes" id="UP000254331"/>
    </source>
</evidence>
<evidence type="ECO:0000313" key="7">
    <source>
        <dbReference type="EMBL" id="SUC15366.1"/>
    </source>
</evidence>
<dbReference type="InterPro" id="IPR054353">
    <property type="entry name" value="IstA-like_C"/>
</dbReference>
<dbReference type="EMBL" id="UGTW01000001">
    <property type="protein sequence ID" value="SUC14858.1"/>
    <property type="molecule type" value="Genomic_DNA"/>
</dbReference>
<evidence type="ECO:0000256" key="2">
    <source>
        <dbReference type="SAM" id="MobiDB-lite"/>
    </source>
</evidence>
<dbReference type="Pfam" id="PF22483">
    <property type="entry name" value="Mu-transpos_C_2"/>
    <property type="match status" value="1"/>
</dbReference>
<dbReference type="SUPFAM" id="SSF53098">
    <property type="entry name" value="Ribonuclease H-like"/>
    <property type="match status" value="1"/>
</dbReference>
<reference evidence="5 9" key="1">
    <citation type="submission" date="2018-06" db="EMBL/GenBank/DDBJ databases">
        <authorList>
            <consortium name="Pathogen Informatics"/>
            <person name="Doyle S."/>
        </authorList>
    </citation>
    <scope>NUCLEOTIDE SEQUENCE [LARGE SCALE GENOMIC DNA]</scope>
    <source>
        <strain evidence="5 9">NCTC10376</strain>
    </source>
</reference>
<dbReference type="Proteomes" id="UP000254331">
    <property type="component" value="Unassembled WGS sequence"/>
</dbReference>
<dbReference type="InterPro" id="IPR012337">
    <property type="entry name" value="RNaseH-like_sf"/>
</dbReference>
<dbReference type="Gene3D" id="3.30.420.10">
    <property type="entry name" value="Ribonuclease H-like superfamily/Ribonuclease H"/>
    <property type="match status" value="1"/>
</dbReference>
<dbReference type="EMBL" id="UGTW01000001">
    <property type="protein sequence ID" value="SUC17401.1"/>
    <property type="molecule type" value="Genomic_DNA"/>
</dbReference>
<comment type="similarity">
    <text evidence="1">Belongs to the transposase IS21/IS408/IS1162 family.</text>
</comment>
<dbReference type="EMBL" id="UGTW01000001">
    <property type="protein sequence ID" value="SUC15366.1"/>
    <property type="molecule type" value="Genomic_DNA"/>
</dbReference>
<name>A0A379F5E6_PROVU</name>
<organism evidence="5 9">
    <name type="scientific">Proteus vulgaris</name>
    <dbReference type="NCBI Taxonomy" id="585"/>
    <lineage>
        <taxon>Bacteria</taxon>
        <taxon>Pseudomonadati</taxon>
        <taxon>Pseudomonadota</taxon>
        <taxon>Gammaproteobacteria</taxon>
        <taxon>Enterobacterales</taxon>
        <taxon>Morganellaceae</taxon>
        <taxon>Proteus</taxon>
    </lineage>
</organism>
<sequence>MRKIREVLRLHFSAGLSIREIHRSTKVSVGSIQTLLSKAKVMNLSWPLPDELDDAQLARRFYPQADTRHAKRFQEPDWADLRKQLSRKGVTKLLLWEEYTQQYPNRCYSYSQFCDRYLHWLKKQRRSMRQHHRAGEVLFVDYAGQTMPVVNPQTGEIRHAQIFVAAMGASSYYYAEATWTQGLQDWLGSHVRAFEYLGGVPTMVVPDNLKSAVTKACKSDPDINPAYQQLAAHYDTAIVPARPYKPKDKAKAEVGVQIIERWILARLRHHTFFSLHELNQCINALLTEVNNKPFKQMSGTRQQWFDELDKPALKQLPRHAYEYTDIRQAKVNIDYHVQYENHLYSVPHQLVSERVELHAKPRLVEIYFQGKRVASHPRNDRYGFTTTPQHMPAQHQHYHKVSEGSLMNWAKDIGDDVLIWVKAQLKRKPHPQQAFRVCLGALRLASQYPPQRLNTACKLANQHQLYRLQQLKDILNSNQDKLISESSHDTLTLPQHHENIRGPQSFH</sequence>
<dbReference type="RefSeq" id="WP_115370393.1">
    <property type="nucleotide sequence ID" value="NZ_UGTW01000001.1"/>
</dbReference>
<dbReference type="InterPro" id="IPR001584">
    <property type="entry name" value="Integrase_cat-core"/>
</dbReference>
<gene>
    <name evidence="5" type="ORF">NCTC10376_00674</name>
    <name evidence="6" type="ORF">NCTC10376_00904</name>
    <name evidence="7" type="ORF">NCTC10376_01207</name>
    <name evidence="8" type="ORF">NCTC10376_03344</name>
</gene>
<dbReference type="PANTHER" id="PTHR35004">
    <property type="entry name" value="TRANSPOSASE RV3428C-RELATED"/>
    <property type="match status" value="1"/>
</dbReference>
<evidence type="ECO:0000313" key="6">
    <source>
        <dbReference type="EMBL" id="SUC15066.1"/>
    </source>
</evidence>
<feature type="domain" description="Integrase catalytic" evidence="4">
    <location>
        <begin position="130"/>
        <end position="312"/>
    </location>
</feature>
<dbReference type="AlphaFoldDB" id="A0A379F5E6"/>
<dbReference type="GO" id="GO:0015074">
    <property type="term" value="P:DNA integration"/>
    <property type="evidence" value="ECO:0007669"/>
    <property type="project" value="InterPro"/>
</dbReference>
<evidence type="ECO:0000313" key="8">
    <source>
        <dbReference type="EMBL" id="SUC17401.1"/>
    </source>
</evidence>
<accession>A0A379F5E6</accession>
<feature type="domain" description="HTH IS408-type" evidence="3">
    <location>
        <begin position="4"/>
        <end position="85"/>
    </location>
</feature>
<dbReference type="PROSITE" id="PS50994">
    <property type="entry name" value="INTEGRASE"/>
    <property type="match status" value="1"/>
</dbReference>
<dbReference type="NCBIfam" id="NF033546">
    <property type="entry name" value="transpos_IS21"/>
    <property type="match status" value="1"/>
</dbReference>
<dbReference type="InterPro" id="IPR036397">
    <property type="entry name" value="RNaseH_sf"/>
</dbReference>
<evidence type="ECO:0000259" key="4">
    <source>
        <dbReference type="PROSITE" id="PS50994"/>
    </source>
</evidence>
<dbReference type="InterPro" id="IPR017895">
    <property type="entry name" value="HTH_IS408/IS1162_type"/>
</dbReference>
<dbReference type="EMBL" id="UGTW01000001">
    <property type="protein sequence ID" value="SUC15066.1"/>
    <property type="molecule type" value="Genomic_DNA"/>
</dbReference>
<evidence type="ECO:0000259" key="3">
    <source>
        <dbReference type="PROSITE" id="PS50532"/>
    </source>
</evidence>
<evidence type="ECO:0000313" key="5">
    <source>
        <dbReference type="EMBL" id="SUC14858.1"/>
    </source>
</evidence>
<dbReference type="PANTHER" id="PTHR35004:SF8">
    <property type="entry name" value="TRANSPOSASE RV3428C-RELATED"/>
    <property type="match status" value="1"/>
</dbReference>
<feature type="region of interest" description="Disordered" evidence="2">
    <location>
        <begin position="486"/>
        <end position="507"/>
    </location>
</feature>
<protein>
    <submittedName>
        <fullName evidence="5">Transposase and inactivated derivatives</fullName>
    </submittedName>
</protein>
<evidence type="ECO:0000256" key="1">
    <source>
        <dbReference type="ARBA" id="ARBA00009277"/>
    </source>
</evidence>
<dbReference type="GO" id="GO:0003676">
    <property type="term" value="F:nucleic acid binding"/>
    <property type="evidence" value="ECO:0007669"/>
    <property type="project" value="InterPro"/>
</dbReference>
<dbReference type="PROSITE" id="PS50532">
    <property type="entry name" value="HTH_IS408"/>
    <property type="match status" value="1"/>
</dbReference>
<proteinExistence type="inferred from homology"/>